<keyword evidence="2" id="KW-1133">Transmembrane helix</keyword>
<evidence type="ECO:0000256" key="2">
    <source>
        <dbReference type="SAM" id="Phobius"/>
    </source>
</evidence>
<dbReference type="EMBL" id="MU853346">
    <property type="protein sequence ID" value="KAK4111350.1"/>
    <property type="molecule type" value="Genomic_DNA"/>
</dbReference>
<dbReference type="RefSeq" id="XP_064668920.1">
    <property type="nucleotide sequence ID" value="XM_064817843.1"/>
</dbReference>
<feature type="compositionally biased region" description="Polar residues" evidence="1">
    <location>
        <begin position="326"/>
        <end position="344"/>
    </location>
</feature>
<feature type="compositionally biased region" description="Basic and acidic residues" evidence="1">
    <location>
        <begin position="346"/>
        <end position="356"/>
    </location>
</feature>
<evidence type="ECO:0000256" key="1">
    <source>
        <dbReference type="SAM" id="MobiDB-lite"/>
    </source>
</evidence>
<feature type="compositionally biased region" description="Polar residues" evidence="1">
    <location>
        <begin position="226"/>
        <end position="235"/>
    </location>
</feature>
<reference evidence="3" key="2">
    <citation type="submission" date="2023-05" db="EMBL/GenBank/DDBJ databases">
        <authorList>
            <consortium name="Lawrence Berkeley National Laboratory"/>
            <person name="Steindorff A."/>
            <person name="Hensen N."/>
            <person name="Bonometti L."/>
            <person name="Westerberg I."/>
            <person name="Brannstrom I.O."/>
            <person name="Guillou S."/>
            <person name="Cros-Aarteil S."/>
            <person name="Calhoun S."/>
            <person name="Haridas S."/>
            <person name="Kuo A."/>
            <person name="Mondo S."/>
            <person name="Pangilinan J."/>
            <person name="Riley R."/>
            <person name="Labutti K."/>
            <person name="Andreopoulos B."/>
            <person name="Lipzen A."/>
            <person name="Chen C."/>
            <person name="Yanf M."/>
            <person name="Daum C."/>
            <person name="Ng V."/>
            <person name="Clum A."/>
            <person name="Ohm R."/>
            <person name="Martin F."/>
            <person name="Silar P."/>
            <person name="Natvig D."/>
            <person name="Lalanne C."/>
            <person name="Gautier V."/>
            <person name="Ament-Velasquez S.L."/>
            <person name="Kruys A."/>
            <person name="Hutchinson M.I."/>
            <person name="Powell A.J."/>
            <person name="Barry K."/>
            <person name="Miller A.N."/>
            <person name="Grigoriev I.V."/>
            <person name="Debuchy R."/>
            <person name="Gladieux P."/>
            <person name="Thoren M.H."/>
            <person name="Johannesson H."/>
        </authorList>
    </citation>
    <scope>NUCLEOTIDE SEQUENCE</scope>
    <source>
        <strain evidence="3">CBS 508.74</strain>
    </source>
</reference>
<evidence type="ECO:0000313" key="3">
    <source>
        <dbReference type="EMBL" id="KAK4111350.1"/>
    </source>
</evidence>
<feature type="transmembrane region" description="Helical" evidence="2">
    <location>
        <begin position="170"/>
        <end position="196"/>
    </location>
</feature>
<keyword evidence="2" id="KW-0812">Transmembrane</keyword>
<dbReference type="AlphaFoldDB" id="A0AAN6YPY5"/>
<feature type="region of interest" description="Disordered" evidence="1">
    <location>
        <begin position="218"/>
        <end position="356"/>
    </location>
</feature>
<name>A0AAN6YPY5_9PEZI</name>
<gene>
    <name evidence="3" type="ORF">N656DRAFT_799199</name>
</gene>
<feature type="compositionally biased region" description="Polar residues" evidence="1">
    <location>
        <begin position="290"/>
        <end position="305"/>
    </location>
</feature>
<sequence length="378" mass="42368">MAYPSGGWDPPSDSNSGDNGGLDLSALGAFSPNGQLLRLTPEQRERSLGQLSKPLSEFPQPPFWFREKQKHAIALTLAQAAGAAGRPLTTDEADALAYHRSRESSVLAWRTPVWHGSTLYFTWRGLRTFRFPFYTPKPASFNPHHFPNASRPILSGRPAMLLWQFLRINAYSFIIFGVTTPIFVSVASSTYLVGVAQDPRLQDIRRALLERQRQEVAKLHGAGAATRTNATPSSTDSDRLEQQRQQPQPPRWSQGTSEQWQRRPQAESLEDDSSIFDDASPVAPSERRSPQPSGISSNQPTNKGGSSWDRLRQRSRSSEDAWDQEGQAQGESRGQRSDQYTYSQADEEKAYAKEKAQKEFDAMLERERQGVGESGRRF</sequence>
<protein>
    <submittedName>
        <fullName evidence="3">Uncharacterized protein</fullName>
    </submittedName>
</protein>
<dbReference type="GeneID" id="89941968"/>
<comment type="caution">
    <text evidence="3">The sequence shown here is derived from an EMBL/GenBank/DDBJ whole genome shotgun (WGS) entry which is preliminary data.</text>
</comment>
<feature type="region of interest" description="Disordered" evidence="1">
    <location>
        <begin position="1"/>
        <end position="25"/>
    </location>
</feature>
<keyword evidence="2" id="KW-0472">Membrane</keyword>
<keyword evidence="4" id="KW-1185">Reference proteome</keyword>
<proteinExistence type="predicted"/>
<dbReference type="Proteomes" id="UP001302812">
    <property type="component" value="Unassembled WGS sequence"/>
</dbReference>
<organism evidence="3 4">
    <name type="scientific">Canariomyces notabilis</name>
    <dbReference type="NCBI Taxonomy" id="2074819"/>
    <lineage>
        <taxon>Eukaryota</taxon>
        <taxon>Fungi</taxon>
        <taxon>Dikarya</taxon>
        <taxon>Ascomycota</taxon>
        <taxon>Pezizomycotina</taxon>
        <taxon>Sordariomycetes</taxon>
        <taxon>Sordariomycetidae</taxon>
        <taxon>Sordariales</taxon>
        <taxon>Chaetomiaceae</taxon>
        <taxon>Canariomyces</taxon>
    </lineage>
</organism>
<feature type="compositionally biased region" description="Basic and acidic residues" evidence="1">
    <location>
        <begin position="309"/>
        <end position="319"/>
    </location>
</feature>
<accession>A0AAN6YPY5</accession>
<evidence type="ECO:0000313" key="4">
    <source>
        <dbReference type="Proteomes" id="UP001302812"/>
    </source>
</evidence>
<reference evidence="3" key="1">
    <citation type="journal article" date="2023" name="Mol. Phylogenet. Evol.">
        <title>Genome-scale phylogeny and comparative genomics of the fungal order Sordariales.</title>
        <authorList>
            <person name="Hensen N."/>
            <person name="Bonometti L."/>
            <person name="Westerberg I."/>
            <person name="Brannstrom I.O."/>
            <person name="Guillou S."/>
            <person name="Cros-Aarteil S."/>
            <person name="Calhoun S."/>
            <person name="Haridas S."/>
            <person name="Kuo A."/>
            <person name="Mondo S."/>
            <person name="Pangilinan J."/>
            <person name="Riley R."/>
            <person name="LaButti K."/>
            <person name="Andreopoulos B."/>
            <person name="Lipzen A."/>
            <person name="Chen C."/>
            <person name="Yan M."/>
            <person name="Daum C."/>
            <person name="Ng V."/>
            <person name="Clum A."/>
            <person name="Steindorff A."/>
            <person name="Ohm R.A."/>
            <person name="Martin F."/>
            <person name="Silar P."/>
            <person name="Natvig D.O."/>
            <person name="Lalanne C."/>
            <person name="Gautier V."/>
            <person name="Ament-Velasquez S.L."/>
            <person name="Kruys A."/>
            <person name="Hutchinson M.I."/>
            <person name="Powell A.J."/>
            <person name="Barry K."/>
            <person name="Miller A.N."/>
            <person name="Grigoriev I.V."/>
            <person name="Debuchy R."/>
            <person name="Gladieux P."/>
            <person name="Hiltunen Thoren M."/>
            <person name="Johannesson H."/>
        </authorList>
    </citation>
    <scope>NUCLEOTIDE SEQUENCE</scope>
    <source>
        <strain evidence="3">CBS 508.74</strain>
    </source>
</reference>